<evidence type="ECO:0000256" key="4">
    <source>
        <dbReference type="ARBA" id="ARBA00022723"/>
    </source>
</evidence>
<dbReference type="InterPro" id="IPR052052">
    <property type="entry name" value="Polysaccharide_Lyase_9"/>
</dbReference>
<evidence type="ECO:0000313" key="11">
    <source>
        <dbReference type="Proteomes" id="UP001501496"/>
    </source>
</evidence>
<dbReference type="SUPFAM" id="SSF51126">
    <property type="entry name" value="Pectin lyase-like"/>
    <property type="match status" value="2"/>
</dbReference>
<sequence length="796" mass="87767">MYSNSQTVFEENFESKNNAFNLETDGYVLSKADNYTGTVTAVVRENNGNKYARMVASPNGGAKMQIVKTITVEAGKNYVYELDTKGPFKRHIRIYTLNDELISASPDYKPTTTAEEAQWKKLETTFVAGAGVTQVKIGLYHNWSGTIDIDNIKVEETIRQTAFYLSNAGDDSNKGTIDAPWKTLSRISANSLFPGDAVYFNRGDRFDGHYVVNGSGEIGNPILISAYGTGEKPIITGEVGSAGGGDYAEAILIENCDNLILEDLEIQNERLVTRSGVSDTDAFGIAIHNSSDAVMENFVFRNLTLKDVFAVQPMLEPEDFDAIQVSGIRFTCSKNTEVGKEKNIQNILIEDSYFTNLQRFGIQFKHSGGNNGVGNDAINKIKDIIVRNNEFYYNGGTAVLPNRTYNCLIENNIFDHPGATTDARMPGRGSSVWNIWSVNTVVQYNMCLSTRGYLDSYGIHIDIENENTFVQYNYMEDCEGGFVEILAGNKNAVYRFNVDVNSGFRVHDWNNASSTIYVYSDRWKEPNQAALNLCDGVYINNNTIVIDQGIKTNGDPYTTAITFDSKNTFVYNNIFSSTNGAGMGERNFAIRDNNTPFTVTNNLFEGTVNTSWVNMDKNSQIGASRFTGIGDNKKAYQVFENSLALNNGTPIQGPVLPGAGTGVFENVPAYPNVDFYGNPIDLSSGTPNIGAYNGKSNADILSNSTFNLVSKNTWLVYPSADNLKLHIGKVSGVLTSNIEVSIINLKGQMVQEESLKVIPNKREFILNVNEGLANGIYVLTIKSEGVSHSRKILLRK</sequence>
<proteinExistence type="inferred from homology"/>
<keyword evidence="5" id="KW-0732">Signal</keyword>
<dbReference type="NCBIfam" id="TIGR04183">
    <property type="entry name" value="Por_Secre_tail"/>
    <property type="match status" value="1"/>
</dbReference>
<evidence type="ECO:0000256" key="1">
    <source>
        <dbReference type="ARBA" id="ARBA00001913"/>
    </source>
</evidence>
<name>A0ABP8CCL3_9FLAO</name>
<evidence type="ECO:0000256" key="6">
    <source>
        <dbReference type="ARBA" id="ARBA00022837"/>
    </source>
</evidence>
<keyword evidence="6" id="KW-0106">Calcium</keyword>
<dbReference type="Proteomes" id="UP001501496">
    <property type="component" value="Unassembled WGS sequence"/>
</dbReference>
<keyword evidence="7" id="KW-0456">Lyase</keyword>
<dbReference type="EMBL" id="BAABCA010000005">
    <property type="protein sequence ID" value="GAA4237643.1"/>
    <property type="molecule type" value="Genomic_DNA"/>
</dbReference>
<evidence type="ECO:0000313" key="10">
    <source>
        <dbReference type="EMBL" id="GAA4237643.1"/>
    </source>
</evidence>
<comment type="cofactor">
    <cofactor evidence="1">
        <name>Ca(2+)</name>
        <dbReference type="ChEBI" id="CHEBI:29108"/>
    </cofactor>
</comment>
<gene>
    <name evidence="10" type="ORF">GCM10022291_25050</name>
</gene>
<evidence type="ECO:0000256" key="2">
    <source>
        <dbReference type="ARBA" id="ARBA00004613"/>
    </source>
</evidence>
<protein>
    <recommendedName>
        <fullName evidence="9">Secretion system C-terminal sorting domain-containing protein</fullName>
    </recommendedName>
</protein>
<comment type="similarity">
    <text evidence="8">Belongs to the polysaccharide lyase 9 family.</text>
</comment>
<dbReference type="PANTHER" id="PTHR40088">
    <property type="entry name" value="PECTATE LYASE (EUROFUNG)"/>
    <property type="match status" value="1"/>
</dbReference>
<dbReference type="InterPro" id="IPR011050">
    <property type="entry name" value="Pectin_lyase_fold/virulence"/>
</dbReference>
<comment type="subcellular location">
    <subcellularLocation>
        <location evidence="2">Secreted</location>
    </subcellularLocation>
</comment>
<dbReference type="InterPro" id="IPR006626">
    <property type="entry name" value="PbH1"/>
</dbReference>
<keyword evidence="11" id="KW-1185">Reference proteome</keyword>
<evidence type="ECO:0000256" key="7">
    <source>
        <dbReference type="ARBA" id="ARBA00023239"/>
    </source>
</evidence>
<dbReference type="Pfam" id="PF18962">
    <property type="entry name" value="Por_Secre_tail"/>
    <property type="match status" value="1"/>
</dbReference>
<dbReference type="InterPro" id="IPR008979">
    <property type="entry name" value="Galactose-bd-like_sf"/>
</dbReference>
<dbReference type="SMART" id="SM00710">
    <property type="entry name" value="PbH1"/>
    <property type="match status" value="6"/>
</dbReference>
<reference evidence="11" key="1">
    <citation type="journal article" date="2019" name="Int. J. Syst. Evol. Microbiol.">
        <title>The Global Catalogue of Microorganisms (GCM) 10K type strain sequencing project: providing services to taxonomists for standard genome sequencing and annotation.</title>
        <authorList>
            <consortium name="The Broad Institute Genomics Platform"/>
            <consortium name="The Broad Institute Genome Sequencing Center for Infectious Disease"/>
            <person name="Wu L."/>
            <person name="Ma J."/>
        </authorList>
    </citation>
    <scope>NUCLEOTIDE SEQUENCE [LARGE SCALE GENOMIC DNA]</scope>
    <source>
        <strain evidence="11">JCM 17630</strain>
    </source>
</reference>
<dbReference type="SUPFAM" id="SSF49785">
    <property type="entry name" value="Galactose-binding domain-like"/>
    <property type="match status" value="1"/>
</dbReference>
<comment type="caution">
    <text evidence="10">The sequence shown here is derived from an EMBL/GenBank/DDBJ whole genome shotgun (WGS) entry which is preliminary data.</text>
</comment>
<keyword evidence="3" id="KW-0964">Secreted</keyword>
<evidence type="ECO:0000256" key="5">
    <source>
        <dbReference type="ARBA" id="ARBA00022729"/>
    </source>
</evidence>
<organism evidence="10 11">
    <name type="scientific">Postechiella marina</name>
    <dbReference type="NCBI Taxonomy" id="943941"/>
    <lineage>
        <taxon>Bacteria</taxon>
        <taxon>Pseudomonadati</taxon>
        <taxon>Bacteroidota</taxon>
        <taxon>Flavobacteriia</taxon>
        <taxon>Flavobacteriales</taxon>
        <taxon>Flavobacteriaceae</taxon>
        <taxon>Postechiella</taxon>
    </lineage>
</organism>
<dbReference type="PANTHER" id="PTHR40088:SF1">
    <property type="entry name" value="PECTATE LYASE PEL9"/>
    <property type="match status" value="1"/>
</dbReference>
<dbReference type="Gene3D" id="2.160.20.10">
    <property type="entry name" value="Single-stranded right-handed beta-helix, Pectin lyase-like"/>
    <property type="match status" value="1"/>
</dbReference>
<dbReference type="InterPro" id="IPR026444">
    <property type="entry name" value="Secre_tail"/>
</dbReference>
<dbReference type="InterPro" id="IPR012334">
    <property type="entry name" value="Pectin_lyas_fold"/>
</dbReference>
<evidence type="ECO:0000259" key="9">
    <source>
        <dbReference type="Pfam" id="PF18962"/>
    </source>
</evidence>
<feature type="domain" description="Secretion system C-terminal sorting" evidence="9">
    <location>
        <begin position="717"/>
        <end position="792"/>
    </location>
</feature>
<keyword evidence="4" id="KW-0479">Metal-binding</keyword>
<dbReference type="Gene3D" id="2.60.120.260">
    <property type="entry name" value="Galactose-binding domain-like"/>
    <property type="match status" value="1"/>
</dbReference>
<evidence type="ECO:0000256" key="3">
    <source>
        <dbReference type="ARBA" id="ARBA00022525"/>
    </source>
</evidence>
<accession>A0ABP8CCL3</accession>
<evidence type="ECO:0000256" key="8">
    <source>
        <dbReference type="ARBA" id="ARBA00038263"/>
    </source>
</evidence>